<gene>
    <name evidence="3" type="ORF">ASTO00021_LOCUS12640</name>
</gene>
<organism evidence="3">
    <name type="scientific">Aplanochytrium stocchinoi</name>
    <dbReference type="NCBI Taxonomy" id="215587"/>
    <lineage>
        <taxon>Eukaryota</taxon>
        <taxon>Sar</taxon>
        <taxon>Stramenopiles</taxon>
        <taxon>Bigyra</taxon>
        <taxon>Labyrinthulomycetes</taxon>
        <taxon>Thraustochytrida</taxon>
        <taxon>Thraustochytriidae</taxon>
        <taxon>Aplanochytrium</taxon>
    </lineage>
</organism>
<dbReference type="Pfam" id="PF12423">
    <property type="entry name" value="KIF1B"/>
    <property type="match status" value="1"/>
</dbReference>
<evidence type="ECO:0000259" key="2">
    <source>
        <dbReference type="Pfam" id="PF12423"/>
    </source>
</evidence>
<evidence type="ECO:0000313" key="3">
    <source>
        <dbReference type="EMBL" id="CAE0442528.1"/>
    </source>
</evidence>
<feature type="domain" description="Kinesin-like KIF1-type" evidence="2">
    <location>
        <begin position="144"/>
        <end position="190"/>
    </location>
</feature>
<name>A0A7S3PKQ7_9STRA</name>
<accession>A0A7S3PKQ7</accession>
<reference evidence="3" key="1">
    <citation type="submission" date="2021-01" db="EMBL/GenBank/DDBJ databases">
        <authorList>
            <person name="Corre E."/>
            <person name="Pelletier E."/>
            <person name="Niang G."/>
            <person name="Scheremetjew M."/>
            <person name="Finn R."/>
            <person name="Kale V."/>
            <person name="Holt S."/>
            <person name="Cochrane G."/>
            <person name="Meng A."/>
            <person name="Brown T."/>
            <person name="Cohen L."/>
        </authorList>
    </citation>
    <scope>NUCLEOTIDE SEQUENCE</scope>
    <source>
        <strain evidence="3">GSBS06</strain>
    </source>
</reference>
<dbReference type="AlphaFoldDB" id="A0A7S3PKQ7"/>
<feature type="region of interest" description="Disordered" evidence="1">
    <location>
        <begin position="10"/>
        <end position="32"/>
    </location>
</feature>
<proteinExistence type="predicted"/>
<evidence type="ECO:0000256" key="1">
    <source>
        <dbReference type="SAM" id="MobiDB-lite"/>
    </source>
</evidence>
<dbReference type="InterPro" id="IPR035892">
    <property type="entry name" value="C2_domain_sf"/>
</dbReference>
<feature type="region of interest" description="Disordered" evidence="1">
    <location>
        <begin position="344"/>
        <end position="366"/>
    </location>
</feature>
<feature type="compositionally biased region" description="Basic and acidic residues" evidence="1">
    <location>
        <begin position="345"/>
        <end position="364"/>
    </location>
</feature>
<dbReference type="InterPro" id="IPR022140">
    <property type="entry name" value="Kinesin-like_KIF1-typ"/>
</dbReference>
<sequence length="446" mass="51685">MQEKVRALEMKIENERRNAESVSRKASDAERGKLREIQNQLEKALRTQIEETKKEKQLQERKRRMQDLLEAQITEAIPLINEVNAMSVELEKSKEFSIQLVANHSKAMSNDVEDESANTLETDVWIKVKTENCEVPQMWIYEKFTNRLYLMREMYQDFVECGRNMTTLDSNYNENNDPFYDPPDESLIGNAYVMLDSLYYFLNIEDMPPIINYKGKTDGVLQVAVSLDETEVENFDDVDGEEETTFKDIIGETLKFTITIAGAKGIPRSLRNNVNVSYKFFTSNHRTVPCQSRTINPKFNDTFQVKMPITEEFVTFINKEALEFQVWGTSDQVIESKAPLNIEQQQEKERKEKASALEEAKNEGEQNVNKIKSKVEEELKAAASKVRILKEQAESKEMELKQRMMELENQLSKRNTKVEDLESKIKVLESTIELTEQKKSSTCIIS</sequence>
<dbReference type="EMBL" id="HBIN01016604">
    <property type="protein sequence ID" value="CAE0442528.1"/>
    <property type="molecule type" value="Transcribed_RNA"/>
</dbReference>
<dbReference type="SUPFAM" id="SSF49562">
    <property type="entry name" value="C2 domain (Calcium/lipid-binding domain, CaLB)"/>
    <property type="match status" value="1"/>
</dbReference>
<protein>
    <recommendedName>
        <fullName evidence="2">Kinesin-like KIF1-type domain-containing protein</fullName>
    </recommendedName>
</protein>